<evidence type="ECO:0000313" key="2">
    <source>
        <dbReference type="Proteomes" id="UP001177769"/>
    </source>
</evidence>
<dbReference type="EMBL" id="CP116346">
    <property type="protein sequence ID" value="WIT12913.1"/>
    <property type="molecule type" value="Genomic_DNA"/>
</dbReference>
<keyword evidence="2" id="KW-1185">Reference proteome</keyword>
<dbReference type="KEGG" id="pais:PFX98_04705"/>
<evidence type="ECO:0000313" key="1">
    <source>
        <dbReference type="EMBL" id="WIT12913.1"/>
    </source>
</evidence>
<organism evidence="1 2">
    <name type="scientific">Paucibacter sediminis</name>
    <dbReference type="NCBI Taxonomy" id="3019553"/>
    <lineage>
        <taxon>Bacteria</taxon>
        <taxon>Pseudomonadati</taxon>
        <taxon>Pseudomonadota</taxon>
        <taxon>Betaproteobacteria</taxon>
        <taxon>Burkholderiales</taxon>
        <taxon>Sphaerotilaceae</taxon>
        <taxon>Roseateles</taxon>
    </lineage>
</organism>
<dbReference type="AlphaFoldDB" id="A0AA95NG13"/>
<gene>
    <name evidence="1" type="ORF">PFX98_04705</name>
</gene>
<proteinExistence type="predicted"/>
<name>A0AA95NG13_9BURK</name>
<accession>A0AA95NG13</accession>
<dbReference type="Proteomes" id="UP001177769">
    <property type="component" value="Chromosome"/>
</dbReference>
<protein>
    <submittedName>
        <fullName evidence="1">Uncharacterized protein</fullName>
    </submittedName>
</protein>
<dbReference type="RefSeq" id="WP_285234016.1">
    <property type="nucleotide sequence ID" value="NZ_CP116346.1"/>
</dbReference>
<reference evidence="1" key="1">
    <citation type="submission" date="2023-01" db="EMBL/GenBank/DDBJ databases">
        <title>Whole genome sequence of Paucibacter sp. S2-9 isolated from pond sediment.</title>
        <authorList>
            <person name="Jung J.Y."/>
        </authorList>
    </citation>
    <scope>NUCLEOTIDE SEQUENCE</scope>
    <source>
        <strain evidence="1">S2-9</strain>
    </source>
</reference>
<sequence>MHVLRHAPEVSAFMETCPDLGVVDMIRQRHEELMADDESSMEELVFFVIPEADDTVAQVEAVLGSPLRTAEGHPLWEVIEMHDTCYEMVFVLTSSGYGALVLVSKQDSHSDLLDLCQSHAVKAHPTATP</sequence>